<evidence type="ECO:0000256" key="4">
    <source>
        <dbReference type="ARBA" id="ARBA00023128"/>
    </source>
</evidence>
<organism evidence="8 9">
    <name type="scientific">Mikania micrantha</name>
    <name type="common">bitter vine</name>
    <dbReference type="NCBI Taxonomy" id="192012"/>
    <lineage>
        <taxon>Eukaryota</taxon>
        <taxon>Viridiplantae</taxon>
        <taxon>Streptophyta</taxon>
        <taxon>Embryophyta</taxon>
        <taxon>Tracheophyta</taxon>
        <taxon>Spermatophyta</taxon>
        <taxon>Magnoliopsida</taxon>
        <taxon>eudicotyledons</taxon>
        <taxon>Gunneridae</taxon>
        <taxon>Pentapetalae</taxon>
        <taxon>asterids</taxon>
        <taxon>campanulids</taxon>
        <taxon>Asterales</taxon>
        <taxon>Asteraceae</taxon>
        <taxon>Asteroideae</taxon>
        <taxon>Heliantheae alliance</taxon>
        <taxon>Eupatorieae</taxon>
        <taxon>Mikania</taxon>
    </lineage>
</organism>
<dbReference type="PANTHER" id="PTHR13675:SF0">
    <property type="entry name" value="LYR MOTIF-CONTAINING PROTEIN 2"/>
    <property type="match status" value="1"/>
</dbReference>
<evidence type="ECO:0000256" key="6">
    <source>
        <dbReference type="ARBA" id="ARBA00044735"/>
    </source>
</evidence>
<gene>
    <name evidence="8" type="ORF">E3N88_11728</name>
</gene>
<feature type="domain" description="Complex 1 LYR protein" evidence="7">
    <location>
        <begin position="75"/>
        <end position="130"/>
    </location>
</feature>
<accession>A0A5N6P3N0</accession>
<keyword evidence="4" id="KW-0496">Mitochondrion</keyword>
<evidence type="ECO:0000256" key="1">
    <source>
        <dbReference type="ARBA" id="ARBA00004173"/>
    </source>
</evidence>
<dbReference type="GO" id="GO:0005739">
    <property type="term" value="C:mitochondrion"/>
    <property type="evidence" value="ECO:0007669"/>
    <property type="project" value="UniProtKB-SubCell"/>
</dbReference>
<dbReference type="PANTHER" id="PTHR13675">
    <property type="entry name" value="LYR MOTIF-CONTAINING PROTEIN 2"/>
    <property type="match status" value="1"/>
</dbReference>
<comment type="similarity">
    <text evidence="2">Belongs to the complex I LYR family.</text>
</comment>
<protein>
    <recommendedName>
        <fullName evidence="5">LYR motif-containing protein 2</fullName>
    </recommendedName>
</protein>
<dbReference type="InterPro" id="IPR008011">
    <property type="entry name" value="Complex1_LYR_dom"/>
</dbReference>
<dbReference type="InterPro" id="IPR045293">
    <property type="entry name" value="Complex1_LYR_LYRM2"/>
</dbReference>
<dbReference type="CDD" id="cd20262">
    <property type="entry name" value="Complex1_LYR_LYRM2"/>
    <property type="match status" value="1"/>
</dbReference>
<comment type="subcellular location">
    <subcellularLocation>
        <location evidence="1">Mitochondrion</location>
    </subcellularLocation>
</comment>
<dbReference type="OrthoDB" id="74240at2759"/>
<dbReference type="AlphaFoldDB" id="A0A5N6P3N0"/>
<evidence type="ECO:0000313" key="8">
    <source>
        <dbReference type="EMBL" id="KAD5960256.1"/>
    </source>
</evidence>
<keyword evidence="3" id="KW-0809">Transit peptide</keyword>
<comment type="function">
    <text evidence="6">Involved in efficient integration of the N-module into mitochondrial respiratory chain complex I.</text>
</comment>
<proteinExistence type="inferred from homology"/>
<evidence type="ECO:0000256" key="3">
    <source>
        <dbReference type="ARBA" id="ARBA00022946"/>
    </source>
</evidence>
<dbReference type="Proteomes" id="UP000326396">
    <property type="component" value="Linkage Group LG14"/>
</dbReference>
<reference evidence="8 9" key="1">
    <citation type="submission" date="2019-05" db="EMBL/GenBank/DDBJ databases">
        <title>Mikania micrantha, genome provides insights into the molecular mechanism of rapid growth.</title>
        <authorList>
            <person name="Liu B."/>
        </authorList>
    </citation>
    <scope>NUCLEOTIDE SEQUENCE [LARGE SCALE GENOMIC DNA]</scope>
    <source>
        <strain evidence="8">NLD-2019</strain>
        <tissue evidence="8">Leaf</tissue>
    </source>
</reference>
<keyword evidence="9" id="KW-1185">Reference proteome</keyword>
<evidence type="ECO:0000259" key="7">
    <source>
        <dbReference type="Pfam" id="PF05347"/>
    </source>
</evidence>
<evidence type="ECO:0000256" key="5">
    <source>
        <dbReference type="ARBA" id="ARBA00026235"/>
    </source>
</evidence>
<evidence type="ECO:0000256" key="2">
    <source>
        <dbReference type="ARBA" id="ARBA00009508"/>
    </source>
</evidence>
<name>A0A5N6P3N0_9ASTR</name>
<comment type="caution">
    <text evidence="8">The sequence shown here is derived from an EMBL/GenBank/DDBJ whole genome shotgun (WGS) entry which is preliminary data.</text>
</comment>
<dbReference type="EMBL" id="SZYD01000006">
    <property type="protein sequence ID" value="KAD5960256.1"/>
    <property type="molecule type" value="Genomic_DNA"/>
</dbReference>
<dbReference type="Pfam" id="PF05347">
    <property type="entry name" value="Complex1_LYR"/>
    <property type="match status" value="1"/>
</dbReference>
<sequence length="141" mass="15894">MGVAVSTKIATRNGEKGQCQFKKLKLPLGVAINPKSPLGVAKKDNPGCKANRLPQGDKSVMAASFDLQTFILRARVLKLYRQALRVTKRAPEHSKGELMQTIRDEMEKNRDCNDKQKIRYLISEGMERLKGLDEMLDMQGY</sequence>
<evidence type="ECO:0000313" key="9">
    <source>
        <dbReference type="Proteomes" id="UP000326396"/>
    </source>
</evidence>